<sequence length="428" mass="46615">MKAKWIIAGAGIVVVAGAMPWAVGYVTEQQWQEVTRELNQAQPFVQMQTEDYRRGFFGAELDGTATVLNPENGETRRIEYRANVTHGLTGSFMDFEPVEGWAPEGSDWFQERPRLTLETRLWGTAVLELEAPAMAITSPESGESLSTSGGVARIEISDAGSQAEALIVWPQLSLSGPDMNIRINDFRIEQSMSHLNGDVWTGTMEASIASVALMSPEVSPVTIEELLVRSSTEANANGQRMDSQLSIEAGQVRFEDQAYGPHKLAFALENLDVASWSLLTTSMAEMQGMALAPDAGSREAFERQMAAMGQVNTAMRDMAAAGFSVGFPELTLDTPEGQVTGNVIISHPELPEDQKAEMLMVMQQLTGEMNLSVPSVLAEDYPAVRMQLAPLIKQGLLVPEGDRLVLSARLNDMVVNVNGQEIPLPPLF</sequence>
<evidence type="ECO:0000313" key="1">
    <source>
        <dbReference type="EMBL" id="SHK19611.1"/>
    </source>
</evidence>
<dbReference type="Proteomes" id="UP000184497">
    <property type="component" value="Unassembled WGS sequence"/>
</dbReference>
<protein>
    <submittedName>
        <fullName evidence="1">Uncharacterized conserved protein YdgA, DUF945 family</fullName>
    </submittedName>
</protein>
<dbReference type="AlphaFoldDB" id="A0A1M6QHA9"/>
<accession>A0A1M6QHA9</accession>
<evidence type="ECO:0000313" key="2">
    <source>
        <dbReference type="Proteomes" id="UP000184497"/>
    </source>
</evidence>
<keyword evidence="2" id="KW-1185">Reference proteome</keyword>
<organism evidence="1 2">
    <name type="scientific">Marinobacter antarcticus</name>
    <dbReference type="NCBI Taxonomy" id="564117"/>
    <lineage>
        <taxon>Bacteria</taxon>
        <taxon>Pseudomonadati</taxon>
        <taxon>Pseudomonadota</taxon>
        <taxon>Gammaproteobacteria</taxon>
        <taxon>Pseudomonadales</taxon>
        <taxon>Marinobacteraceae</taxon>
        <taxon>Marinobacter</taxon>
    </lineage>
</organism>
<gene>
    <name evidence="1" type="ORF">SAMN05216369_0916</name>
</gene>
<dbReference type="Pfam" id="PF06097">
    <property type="entry name" value="DUF945"/>
    <property type="match status" value="1"/>
</dbReference>
<dbReference type="STRING" id="564117.SAMN05216369_0916"/>
<proteinExistence type="predicted"/>
<reference evidence="2" key="1">
    <citation type="submission" date="2016-11" db="EMBL/GenBank/DDBJ databases">
        <authorList>
            <person name="Varghese N."/>
            <person name="Submissions S."/>
        </authorList>
    </citation>
    <scope>NUCLEOTIDE SEQUENCE [LARGE SCALE GENOMIC DNA]</scope>
    <source>
        <strain evidence="2">CGMCC 1.10835</strain>
    </source>
</reference>
<dbReference type="EMBL" id="FRAQ01000001">
    <property type="protein sequence ID" value="SHK19611.1"/>
    <property type="molecule type" value="Genomic_DNA"/>
</dbReference>
<dbReference type="InterPro" id="IPR010352">
    <property type="entry name" value="DUF945"/>
</dbReference>
<name>A0A1M6QHA9_9GAMM</name>
<dbReference type="RefSeq" id="WP_139248737.1">
    <property type="nucleotide sequence ID" value="NZ_FRAQ01000001.1"/>
</dbReference>
<dbReference type="OrthoDB" id="6346050at2"/>